<proteinExistence type="predicted"/>
<dbReference type="AlphaFoldDB" id="A0A1S1RGP8"/>
<comment type="caution">
    <text evidence="1">The sequence shown here is derived from an EMBL/GenBank/DDBJ whole genome shotgun (WGS) entry which is preliminary data.</text>
</comment>
<keyword evidence="2" id="KW-1185">Reference proteome</keyword>
<reference evidence="2" key="1">
    <citation type="submission" date="2016-07" db="EMBL/GenBank/DDBJ databases">
        <title>Sequence Frankia sp. strain CcI1.17.</title>
        <authorList>
            <person name="Ghodhbane-Gtari F."/>
            <person name="Swanson E."/>
            <person name="Gueddou A."/>
            <person name="Morris K."/>
            <person name="Hezbri K."/>
            <person name="Ktari A."/>
            <person name="Nouioui I."/>
            <person name="Abebe-Akele F."/>
            <person name="Simpson S."/>
            <person name="Thomas K."/>
            <person name="Gtari M."/>
            <person name="Tisa L.S."/>
            <person name="Hurst S."/>
        </authorList>
    </citation>
    <scope>NUCLEOTIDE SEQUENCE [LARGE SCALE GENOMIC DNA]</scope>
    <source>
        <strain evidence="2">Cc1.17</strain>
    </source>
</reference>
<gene>
    <name evidence="1" type="ORF">CC117_31950</name>
</gene>
<accession>A0A1S1RGP8</accession>
<dbReference type="EMBL" id="MBLM01000011">
    <property type="protein sequence ID" value="OHV45276.1"/>
    <property type="molecule type" value="Genomic_DNA"/>
</dbReference>
<evidence type="ECO:0000313" key="2">
    <source>
        <dbReference type="Proteomes" id="UP000179627"/>
    </source>
</evidence>
<protein>
    <submittedName>
        <fullName evidence="1">Uncharacterized protein</fullName>
    </submittedName>
</protein>
<evidence type="ECO:0000313" key="1">
    <source>
        <dbReference type="EMBL" id="OHV45276.1"/>
    </source>
</evidence>
<name>A0A1S1RGP8_9ACTN</name>
<sequence>MVSIPGSPTSRYDPAVAGIHTPRRLPTRTIAPAGKSDLARAWREPNLNLQVIPDRALRVTVFRLSGPCANPFLQVRGLIALLGAPNQH</sequence>
<organism evidence="1 2">
    <name type="scientific">Parafrankia colletiae</name>
    <dbReference type="NCBI Taxonomy" id="573497"/>
    <lineage>
        <taxon>Bacteria</taxon>
        <taxon>Bacillati</taxon>
        <taxon>Actinomycetota</taxon>
        <taxon>Actinomycetes</taxon>
        <taxon>Frankiales</taxon>
        <taxon>Frankiaceae</taxon>
        <taxon>Parafrankia</taxon>
    </lineage>
</organism>
<dbReference type="Proteomes" id="UP000179627">
    <property type="component" value="Unassembled WGS sequence"/>
</dbReference>